<evidence type="ECO:0000313" key="1">
    <source>
        <dbReference type="EMBL" id="TDO30216.1"/>
    </source>
</evidence>
<gene>
    <name evidence="1" type="ORF">EV643_13915</name>
</gene>
<organism evidence="1 2">
    <name type="scientific">Kribbella caucasensis</name>
    <dbReference type="NCBI Taxonomy" id="2512215"/>
    <lineage>
        <taxon>Bacteria</taxon>
        <taxon>Bacillati</taxon>
        <taxon>Actinomycetota</taxon>
        <taxon>Actinomycetes</taxon>
        <taxon>Propionibacteriales</taxon>
        <taxon>Kribbellaceae</taxon>
        <taxon>Kribbella</taxon>
    </lineage>
</organism>
<proteinExistence type="predicted"/>
<dbReference type="Proteomes" id="UP000295388">
    <property type="component" value="Unassembled WGS sequence"/>
</dbReference>
<protein>
    <submittedName>
        <fullName evidence="1">Uncharacterized protein</fullName>
    </submittedName>
</protein>
<sequence>MFGYVVPGLDRAAASVEAWLRTSTEGGSDQPTFDEIDLLVWADMAGLADAIVDVDLRFTTSAAVLTDWSAFLASRPRPWSPTIREIMSGALDAQDMTNVEDRLRPMVERGEVPRRIQSFAYLTAVKAA</sequence>
<dbReference type="AlphaFoldDB" id="A0A4R6J759"/>
<name>A0A4R6J759_9ACTN</name>
<accession>A0A4R6J759</accession>
<evidence type="ECO:0000313" key="2">
    <source>
        <dbReference type="Proteomes" id="UP000295388"/>
    </source>
</evidence>
<comment type="caution">
    <text evidence="1">The sequence shown here is derived from an EMBL/GenBank/DDBJ whole genome shotgun (WGS) entry which is preliminary data.</text>
</comment>
<reference evidence="1 2" key="1">
    <citation type="submission" date="2019-03" db="EMBL/GenBank/DDBJ databases">
        <title>Genomic Encyclopedia of Type Strains, Phase III (KMG-III): the genomes of soil and plant-associated and newly described type strains.</title>
        <authorList>
            <person name="Whitman W."/>
        </authorList>
    </citation>
    <scope>NUCLEOTIDE SEQUENCE [LARGE SCALE GENOMIC DNA]</scope>
    <source>
        <strain evidence="1 2">VKM Ac-2527</strain>
    </source>
</reference>
<keyword evidence="2" id="KW-1185">Reference proteome</keyword>
<dbReference type="EMBL" id="SNWQ01000039">
    <property type="protein sequence ID" value="TDO30216.1"/>
    <property type="molecule type" value="Genomic_DNA"/>
</dbReference>